<organism evidence="1 2">
    <name type="scientific">Neofusicoccum parvum</name>
    <dbReference type="NCBI Taxonomy" id="310453"/>
    <lineage>
        <taxon>Eukaryota</taxon>
        <taxon>Fungi</taxon>
        <taxon>Dikarya</taxon>
        <taxon>Ascomycota</taxon>
        <taxon>Pezizomycotina</taxon>
        <taxon>Dothideomycetes</taxon>
        <taxon>Dothideomycetes incertae sedis</taxon>
        <taxon>Botryosphaeriales</taxon>
        <taxon>Botryosphaeriaceae</taxon>
        <taxon>Neofusicoccum</taxon>
    </lineage>
</organism>
<keyword evidence="2" id="KW-1185">Reference proteome</keyword>
<sequence>MTLSRPLARSSRILIRIASPARPQTRSFFQTAPRLSSAPNKNRIYTSVRTPDELSNLLLISASTRRPLITLWTASWCSSCRAVSPLIHSLVESGAGEKAGGVGYAEVEVDAATIGELPLTYRITSMPTLLAFDRGEAQFETRVTDVAAMKDEQNIREWVEREASRRGEGGAGGGTGVFGGGRSLLGKWFG</sequence>
<proteinExistence type="predicted"/>
<comment type="caution">
    <text evidence="1">The sequence shown here is derived from an EMBL/GenBank/DDBJ whole genome shotgun (WGS) entry which is preliminary data.</text>
</comment>
<gene>
    <name evidence="1" type="primary">g11191</name>
    <name evidence="1" type="ORF">NpPPO83_00011191</name>
</gene>
<dbReference type="Proteomes" id="UP001165186">
    <property type="component" value="Unassembled WGS sequence"/>
</dbReference>
<evidence type="ECO:0000313" key="1">
    <source>
        <dbReference type="EMBL" id="GME27231.1"/>
    </source>
</evidence>
<protein>
    <submittedName>
        <fullName evidence="1">Thioredoxin</fullName>
    </submittedName>
</protein>
<dbReference type="EMBL" id="BSXG01000035">
    <property type="protein sequence ID" value="GME27231.1"/>
    <property type="molecule type" value="Genomic_DNA"/>
</dbReference>
<evidence type="ECO:0000313" key="2">
    <source>
        <dbReference type="Proteomes" id="UP001165186"/>
    </source>
</evidence>
<reference evidence="1" key="1">
    <citation type="submission" date="2024-09" db="EMBL/GenBank/DDBJ databases">
        <title>Draft Genome Sequences of Neofusicoccum parvum.</title>
        <authorList>
            <person name="Ashida A."/>
            <person name="Camagna M."/>
            <person name="Tanaka A."/>
            <person name="Takemoto D."/>
        </authorList>
    </citation>
    <scope>NUCLEOTIDE SEQUENCE</scope>
    <source>
        <strain evidence="1">PPO83</strain>
    </source>
</reference>
<name>A0ACB5S391_9PEZI</name>
<accession>A0ACB5S391</accession>